<dbReference type="Gene3D" id="3.90.1150.10">
    <property type="entry name" value="Aspartate Aminotransferase, domain 1"/>
    <property type="match status" value="1"/>
</dbReference>
<evidence type="ECO:0000256" key="1">
    <source>
        <dbReference type="ARBA" id="ARBA00001933"/>
    </source>
</evidence>
<dbReference type="PIRSF" id="PIRSF005572">
    <property type="entry name" value="NifS"/>
    <property type="match status" value="1"/>
</dbReference>
<gene>
    <name evidence="8" type="primary">sufS_1</name>
    <name evidence="8" type="ORF">CROST_029800</name>
</gene>
<comment type="catalytic activity">
    <reaction evidence="6">
        <text>(sulfur carrier)-H + L-cysteine = (sulfur carrier)-SH + L-alanine</text>
        <dbReference type="Rhea" id="RHEA:43892"/>
        <dbReference type="Rhea" id="RHEA-COMP:14737"/>
        <dbReference type="Rhea" id="RHEA-COMP:14739"/>
        <dbReference type="ChEBI" id="CHEBI:29917"/>
        <dbReference type="ChEBI" id="CHEBI:35235"/>
        <dbReference type="ChEBI" id="CHEBI:57972"/>
        <dbReference type="ChEBI" id="CHEBI:64428"/>
        <dbReference type="EC" id="2.8.1.7"/>
    </reaction>
</comment>
<proteinExistence type="inferred from homology"/>
<evidence type="ECO:0000256" key="6">
    <source>
        <dbReference type="ARBA" id="ARBA00050776"/>
    </source>
</evidence>
<dbReference type="InterPro" id="IPR020578">
    <property type="entry name" value="Aminotrans_V_PyrdxlP_BS"/>
</dbReference>
<dbReference type="GO" id="GO:0006534">
    <property type="term" value="P:cysteine metabolic process"/>
    <property type="evidence" value="ECO:0007669"/>
    <property type="project" value="InterPro"/>
</dbReference>
<keyword evidence="4 8" id="KW-0808">Transferase</keyword>
<evidence type="ECO:0000256" key="4">
    <source>
        <dbReference type="ARBA" id="ARBA00022679"/>
    </source>
</evidence>
<dbReference type="InterPro" id="IPR015422">
    <property type="entry name" value="PyrdxlP-dep_Trfase_small"/>
</dbReference>
<accession>A0A1S8L432</accession>
<protein>
    <recommendedName>
        <fullName evidence="3">cysteine desulfurase</fullName>
        <ecNumber evidence="3">2.8.1.7</ecNumber>
    </recommendedName>
</protein>
<evidence type="ECO:0000313" key="9">
    <source>
        <dbReference type="Proteomes" id="UP000190951"/>
    </source>
</evidence>
<dbReference type="STRING" id="84029.CROST_26470"/>
<dbReference type="Proteomes" id="UP000190951">
    <property type="component" value="Chromosome"/>
</dbReference>
<dbReference type="PROSITE" id="PS00595">
    <property type="entry name" value="AA_TRANSFER_CLASS_5"/>
    <property type="match status" value="1"/>
</dbReference>
<evidence type="ECO:0000256" key="2">
    <source>
        <dbReference type="ARBA" id="ARBA00010447"/>
    </source>
</evidence>
<dbReference type="EC" id="2.8.1.7" evidence="3"/>
<organism evidence="8 9">
    <name type="scientific">Clostridium felsineum</name>
    <dbReference type="NCBI Taxonomy" id="36839"/>
    <lineage>
        <taxon>Bacteria</taxon>
        <taxon>Bacillati</taxon>
        <taxon>Bacillota</taxon>
        <taxon>Clostridia</taxon>
        <taxon>Eubacteriales</taxon>
        <taxon>Clostridiaceae</taxon>
        <taxon>Clostridium</taxon>
    </lineage>
</organism>
<dbReference type="InterPro" id="IPR015421">
    <property type="entry name" value="PyrdxlP-dep_Trfase_major"/>
</dbReference>
<dbReference type="KEGG" id="crw:CROST_029800"/>
<dbReference type="InterPro" id="IPR010969">
    <property type="entry name" value="Cys_dSase-rel_unknwn_funct"/>
</dbReference>
<dbReference type="GO" id="GO:0031071">
    <property type="term" value="F:cysteine desulfurase activity"/>
    <property type="evidence" value="ECO:0007669"/>
    <property type="project" value="UniProtKB-EC"/>
</dbReference>
<dbReference type="EMBL" id="CP096983">
    <property type="protein sequence ID" value="URZ12263.1"/>
    <property type="molecule type" value="Genomic_DNA"/>
</dbReference>
<keyword evidence="5" id="KW-0663">Pyridoxal phosphate</keyword>
<reference evidence="8 9" key="1">
    <citation type="submission" date="2022-04" db="EMBL/GenBank/DDBJ databases">
        <title>Genome sequence of C. roseum typestrain.</title>
        <authorList>
            <person name="Poehlein A."/>
            <person name="Schoch T."/>
            <person name="Duerre P."/>
            <person name="Daniel R."/>
        </authorList>
    </citation>
    <scope>NUCLEOTIDE SEQUENCE [LARGE SCALE GENOMIC DNA]</scope>
    <source>
        <strain evidence="8 9">DSM 7320</strain>
    </source>
</reference>
<dbReference type="Pfam" id="PF00266">
    <property type="entry name" value="Aminotran_5"/>
    <property type="match status" value="1"/>
</dbReference>
<dbReference type="SUPFAM" id="SSF53383">
    <property type="entry name" value="PLP-dependent transferases"/>
    <property type="match status" value="1"/>
</dbReference>
<dbReference type="InterPro" id="IPR010970">
    <property type="entry name" value="Cys_dSase_SufS"/>
</dbReference>
<dbReference type="GO" id="GO:0030170">
    <property type="term" value="F:pyridoxal phosphate binding"/>
    <property type="evidence" value="ECO:0007669"/>
    <property type="project" value="InterPro"/>
</dbReference>
<name>A0A1S8L432_9CLOT</name>
<dbReference type="PANTHER" id="PTHR43586:SF4">
    <property type="entry name" value="ISOPENICILLIN N EPIMERASE"/>
    <property type="match status" value="1"/>
</dbReference>
<dbReference type="Gene3D" id="3.40.640.10">
    <property type="entry name" value="Type I PLP-dependent aspartate aminotransferase-like (Major domain)"/>
    <property type="match status" value="1"/>
</dbReference>
<evidence type="ECO:0000256" key="5">
    <source>
        <dbReference type="ARBA" id="ARBA00022898"/>
    </source>
</evidence>
<comment type="cofactor">
    <cofactor evidence="1 7">
        <name>pyridoxal 5'-phosphate</name>
        <dbReference type="ChEBI" id="CHEBI:597326"/>
    </cofactor>
</comment>
<dbReference type="InterPro" id="IPR015424">
    <property type="entry name" value="PyrdxlP-dep_Trfase"/>
</dbReference>
<dbReference type="PANTHER" id="PTHR43586">
    <property type="entry name" value="CYSTEINE DESULFURASE"/>
    <property type="match status" value="1"/>
</dbReference>
<keyword evidence="9" id="KW-1185">Reference proteome</keyword>
<evidence type="ECO:0000256" key="3">
    <source>
        <dbReference type="ARBA" id="ARBA00012239"/>
    </source>
</evidence>
<dbReference type="AlphaFoldDB" id="A0A1S8L432"/>
<evidence type="ECO:0000313" key="8">
    <source>
        <dbReference type="EMBL" id="URZ12263.1"/>
    </source>
</evidence>
<comment type="similarity">
    <text evidence="2">Belongs to the class-V pyridoxal-phosphate-dependent aminotransferase family. Csd subfamily.</text>
</comment>
<dbReference type="RefSeq" id="WP_077833911.1">
    <property type="nucleotide sequence ID" value="NZ_CP096983.1"/>
</dbReference>
<evidence type="ECO:0000256" key="7">
    <source>
        <dbReference type="RuleBase" id="RU004504"/>
    </source>
</evidence>
<dbReference type="InterPro" id="IPR000192">
    <property type="entry name" value="Aminotrans_V_dom"/>
</dbReference>
<dbReference type="InterPro" id="IPR016454">
    <property type="entry name" value="Cysteine_dSase"/>
</dbReference>
<dbReference type="CDD" id="cd06453">
    <property type="entry name" value="SufS_like"/>
    <property type="match status" value="1"/>
</dbReference>
<sequence>MIYLDNSATTFPKPKNVYDDVMDCMKNYAANPGRGSYDMAIKAAHKVTETREAIAKLFNISDLFNVIFTSSATEALNIGIKGFLKRRDHVITTYMEHNSVLRPISYLKKRGIEVSIVKADQYGFVNPQTIEGMIKDNTKLIVINHVSNVTGTIQNIDEIGEIAHKNGISFMVDAAQSAGVLNIDVEKSNIDMLAFAGHKGLFGPQGTGALYIREGIKLTEFKSGGTGSNSFSVEQPEFLPDRFESGTLNTPGIVGMNAGINFINSIGIRNIAKHEMELTRYLISNLKNKDYVKLYGPELNNRGAVVSFNIDGIDSSDVAAILNVKGICVRNGYHCAPLVHEIIGTKNKGTVRVSPGYFNTIEDIDKLIEALIEINKGKI</sequence>
<dbReference type="NCBIfam" id="TIGR01977">
    <property type="entry name" value="am_tr_V_EF2568"/>
    <property type="match status" value="1"/>
</dbReference>